<evidence type="ECO:0000313" key="1">
    <source>
        <dbReference type="EMBL" id="ANU79082.1"/>
    </source>
</evidence>
<dbReference type="Proteomes" id="UP000203308">
    <property type="component" value="Segment"/>
</dbReference>
<name>A0A1B1SEP1_9CAUD</name>
<proteinExistence type="predicted"/>
<evidence type="ECO:0000313" key="2">
    <source>
        <dbReference type="Proteomes" id="UP000203308"/>
    </source>
</evidence>
<dbReference type="EMBL" id="KX458241">
    <property type="protein sequence ID" value="ANU79082.1"/>
    <property type="molecule type" value="Genomic_DNA"/>
</dbReference>
<organism evidence="1 2">
    <name type="scientific">Pseudomonas phage Andromeda</name>
    <dbReference type="NCBI Taxonomy" id="1873949"/>
    <lineage>
        <taxon>Viruses</taxon>
        <taxon>Duplodnaviria</taxon>
        <taxon>Heunggongvirae</taxon>
        <taxon>Uroviricota</taxon>
        <taxon>Caudoviricetes</taxon>
        <taxon>Autographivirales</taxon>
        <taxon>Autonotataviridae</taxon>
        <taxon>Bifseptvirus</taxon>
        <taxon>Bifseptvirus andromeda</taxon>
    </lineage>
</organism>
<dbReference type="KEGG" id="vg:29062518"/>
<reference evidence="1 2" key="1">
    <citation type="submission" date="2016-06" db="EMBL/GenBank/DDBJ databases">
        <title>Genomic analysis of Andromeda: A phiKMVlikevirus infecting Pseudomonas syringae.</title>
        <authorList>
            <person name="Magill D.J."/>
            <person name="Krylov V.N."/>
            <person name="McGrath J.W."/>
            <person name="Allen C.C.R."/>
            <person name="Quinn J.P."/>
            <person name="Kulakov L.A."/>
        </authorList>
    </citation>
    <scope>NUCLEOTIDE SEQUENCE [LARGE SCALE GENOMIC DNA]</scope>
</reference>
<sequence length="82" mass="8878">MDITYERITSFDCDSTAMAEASAYACDALAHAEPLQVELDPVPFDYLESEGFDAYTGLDTALSGKHDAAMLNYGFALLGDDE</sequence>
<gene>
    <name evidence="1" type="ORF">Andromeda_07</name>
</gene>
<dbReference type="GeneID" id="29062518"/>
<keyword evidence="2" id="KW-1185">Reference proteome</keyword>
<accession>A0A1B1SEP1</accession>
<dbReference type="RefSeq" id="YP_009279529.1">
    <property type="nucleotide sequence ID" value="NC_031014.1"/>
</dbReference>
<dbReference type="OrthoDB" id="39675at10239"/>
<protein>
    <submittedName>
        <fullName evidence="1">Uncharacterized protein</fullName>
    </submittedName>
</protein>